<protein>
    <submittedName>
        <fullName evidence="1">Uncharacterized protein</fullName>
    </submittedName>
</protein>
<reference evidence="1 2" key="1">
    <citation type="submission" date="2016-10" db="EMBL/GenBank/DDBJ databases">
        <authorList>
            <person name="de Groot N.N."/>
        </authorList>
    </citation>
    <scope>NUCLEOTIDE SEQUENCE [LARGE SCALE GENOMIC DNA]</scope>
    <source>
        <strain evidence="1 2">DSM 6059</strain>
    </source>
</reference>
<dbReference type="STRING" id="1123010.SAMN02745724_05415"/>
<dbReference type="RefSeq" id="WP_091991956.1">
    <property type="nucleotide sequence ID" value="NZ_FOLO01000107.1"/>
</dbReference>
<evidence type="ECO:0000313" key="2">
    <source>
        <dbReference type="Proteomes" id="UP000198862"/>
    </source>
</evidence>
<dbReference type="EMBL" id="FOLO01000107">
    <property type="protein sequence ID" value="SFD77484.1"/>
    <property type="molecule type" value="Genomic_DNA"/>
</dbReference>
<gene>
    <name evidence="1" type="ORF">SAMN02745724_05415</name>
</gene>
<sequence length="543" mass="60781">MHYGFSLFNFCRIIFEGTLNCSYDIESPQSASEPSALNQVRIEALTEFDINSSDGSSVERTSLSLNVLYDNNQAIEDIPVQVIDANNQTYDLMLTGGLLQVDNLPQGQCTVIYQGLTSDEELRYTQLRQDFKQALADMLTEIKQRAEIEDAIFEDENFLNQWLIETGARMTGVYQGAEMLVTGVADLAILGYEISAAVYSANIQLLINMKNGDVSAIKNQIETILENTDKSFDSLSEAFDTLVILTSDLDLISTLAQFPSDYLAAHSHVEQQRIWGIFTFEILLTVLTGGVGAAVSLASKSKHLVKANKALLEIAQLLKRKRLAKTQTKPIKQFKTDIIDKPEPVLKIGRKRKPAPKSMAEALTRLTLARENIIKHGYIEKYTDKELLAMAKSGDVANERFHVRFMEASYLEYKGNPGTLGAPFKGQSGSGAKYWSTTFDQLEDADSDPRLISLKLGLDYDPDKKFVMVIIDTDKAKIMADTHSIIPTHKNLGQFAKDELPDNFSVEEINKLMTPEFQDKYAKHYQDALDSGVMKNEWDTNML</sequence>
<evidence type="ECO:0000313" key="1">
    <source>
        <dbReference type="EMBL" id="SFD77484.1"/>
    </source>
</evidence>
<dbReference type="OrthoDB" id="9157515at2"/>
<proteinExistence type="predicted"/>
<dbReference type="Proteomes" id="UP000198862">
    <property type="component" value="Unassembled WGS sequence"/>
</dbReference>
<keyword evidence="2" id="KW-1185">Reference proteome</keyword>
<organism evidence="1 2">
    <name type="scientific">Pseudoalteromonas denitrificans DSM 6059</name>
    <dbReference type="NCBI Taxonomy" id="1123010"/>
    <lineage>
        <taxon>Bacteria</taxon>
        <taxon>Pseudomonadati</taxon>
        <taxon>Pseudomonadota</taxon>
        <taxon>Gammaproteobacteria</taxon>
        <taxon>Alteromonadales</taxon>
        <taxon>Pseudoalteromonadaceae</taxon>
        <taxon>Pseudoalteromonas</taxon>
    </lineage>
</organism>
<name>A0A1I1V3J8_9GAMM</name>
<accession>A0A1I1V3J8</accession>
<dbReference type="AlphaFoldDB" id="A0A1I1V3J8"/>